<gene>
    <name evidence="12" type="ORF">METZ01_LOCUS85815</name>
</gene>
<comment type="similarity">
    <text evidence="1">Belongs to the sigma-54 factor family.</text>
</comment>
<evidence type="ECO:0000256" key="9">
    <source>
        <dbReference type="SAM" id="MobiDB-lite"/>
    </source>
</evidence>
<feature type="domain" description="RNA polymerase sigma factor 54 DNA-binding" evidence="10">
    <location>
        <begin position="334"/>
        <end position="491"/>
    </location>
</feature>
<dbReference type="GO" id="GO:0016779">
    <property type="term" value="F:nucleotidyltransferase activity"/>
    <property type="evidence" value="ECO:0007669"/>
    <property type="project" value="UniProtKB-KW"/>
</dbReference>
<dbReference type="GO" id="GO:0001216">
    <property type="term" value="F:DNA-binding transcription activator activity"/>
    <property type="evidence" value="ECO:0007669"/>
    <property type="project" value="InterPro"/>
</dbReference>
<dbReference type="Gene3D" id="1.10.10.60">
    <property type="entry name" value="Homeodomain-like"/>
    <property type="match status" value="1"/>
</dbReference>
<dbReference type="Gene3D" id="1.10.10.1330">
    <property type="entry name" value="RNA polymerase sigma-54 factor, core-binding domain"/>
    <property type="match status" value="1"/>
</dbReference>
<dbReference type="NCBIfam" id="TIGR02395">
    <property type="entry name" value="rpoN_sigma"/>
    <property type="match status" value="1"/>
</dbReference>
<evidence type="ECO:0000256" key="8">
    <source>
        <dbReference type="ARBA" id="ARBA00023163"/>
    </source>
</evidence>
<name>A0A381UZ05_9ZZZZ</name>
<keyword evidence="6" id="KW-0731">Sigma factor</keyword>
<evidence type="ECO:0000256" key="2">
    <source>
        <dbReference type="ARBA" id="ARBA00022478"/>
    </source>
</evidence>
<dbReference type="PROSITE" id="PS50044">
    <property type="entry name" value="SIGMA54_3"/>
    <property type="match status" value="1"/>
</dbReference>
<dbReference type="PIRSF" id="PIRSF000774">
    <property type="entry name" value="RpoN"/>
    <property type="match status" value="1"/>
</dbReference>
<dbReference type="InterPro" id="IPR007634">
    <property type="entry name" value="RNA_pol_sigma_54_DNA-bd"/>
</dbReference>
<dbReference type="PRINTS" id="PR00045">
    <property type="entry name" value="SIGMA54FCT"/>
</dbReference>
<dbReference type="GO" id="GO:0006352">
    <property type="term" value="P:DNA-templated transcription initiation"/>
    <property type="evidence" value="ECO:0007669"/>
    <property type="project" value="InterPro"/>
</dbReference>
<dbReference type="InterPro" id="IPR000394">
    <property type="entry name" value="RNA_pol_sigma_54"/>
</dbReference>
<keyword evidence="2" id="KW-0240">DNA-directed RNA polymerase</keyword>
<dbReference type="PANTHER" id="PTHR32248">
    <property type="entry name" value="RNA POLYMERASE SIGMA-54 FACTOR"/>
    <property type="match status" value="1"/>
</dbReference>
<evidence type="ECO:0000256" key="1">
    <source>
        <dbReference type="ARBA" id="ARBA00008798"/>
    </source>
</evidence>
<dbReference type="EMBL" id="UINC01007372">
    <property type="protein sequence ID" value="SVA32961.1"/>
    <property type="molecule type" value="Genomic_DNA"/>
</dbReference>
<evidence type="ECO:0008006" key="13">
    <source>
        <dbReference type="Google" id="ProtNLM"/>
    </source>
</evidence>
<accession>A0A381UZ05</accession>
<feature type="compositionally biased region" description="Basic and acidic residues" evidence="9">
    <location>
        <begin position="51"/>
        <end position="69"/>
    </location>
</feature>
<organism evidence="12">
    <name type="scientific">marine metagenome</name>
    <dbReference type="NCBI Taxonomy" id="408172"/>
    <lineage>
        <taxon>unclassified sequences</taxon>
        <taxon>metagenomes</taxon>
        <taxon>ecological metagenomes</taxon>
    </lineage>
</organism>
<protein>
    <recommendedName>
        <fullName evidence="13">RNA polymerase sigma-54 factor</fullName>
    </recommendedName>
</protein>
<keyword evidence="8" id="KW-0804">Transcription</keyword>
<evidence type="ECO:0000259" key="11">
    <source>
        <dbReference type="Pfam" id="PF04963"/>
    </source>
</evidence>
<proteinExistence type="inferred from homology"/>
<dbReference type="Pfam" id="PF04963">
    <property type="entry name" value="Sigma54_CBD"/>
    <property type="match status" value="1"/>
</dbReference>
<dbReference type="GO" id="GO:0016987">
    <property type="term" value="F:sigma factor activity"/>
    <property type="evidence" value="ECO:0007669"/>
    <property type="project" value="UniProtKB-KW"/>
</dbReference>
<dbReference type="GO" id="GO:0000428">
    <property type="term" value="C:DNA-directed RNA polymerase complex"/>
    <property type="evidence" value="ECO:0007669"/>
    <property type="project" value="UniProtKB-KW"/>
</dbReference>
<dbReference type="InterPro" id="IPR007046">
    <property type="entry name" value="RNA_pol_sigma_54_core-bd"/>
</dbReference>
<keyword evidence="4" id="KW-0548">Nucleotidyltransferase</keyword>
<reference evidence="12" key="1">
    <citation type="submission" date="2018-05" db="EMBL/GenBank/DDBJ databases">
        <authorList>
            <person name="Lanie J.A."/>
            <person name="Ng W.-L."/>
            <person name="Kazmierczak K.M."/>
            <person name="Andrzejewski T.M."/>
            <person name="Davidsen T.M."/>
            <person name="Wayne K.J."/>
            <person name="Tettelin H."/>
            <person name="Glass J.I."/>
            <person name="Rusch D."/>
            <person name="Podicherti R."/>
            <person name="Tsui H.-C.T."/>
            <person name="Winkler M.E."/>
        </authorList>
    </citation>
    <scope>NUCLEOTIDE SEQUENCE</scope>
</reference>
<evidence type="ECO:0000256" key="3">
    <source>
        <dbReference type="ARBA" id="ARBA00022679"/>
    </source>
</evidence>
<dbReference type="PROSITE" id="PS00718">
    <property type="entry name" value="SIGMA54_2"/>
    <property type="match status" value="1"/>
</dbReference>
<dbReference type="AlphaFoldDB" id="A0A381UZ05"/>
<evidence type="ECO:0000313" key="12">
    <source>
        <dbReference type="EMBL" id="SVA32961.1"/>
    </source>
</evidence>
<dbReference type="GO" id="GO:0003677">
    <property type="term" value="F:DNA binding"/>
    <property type="evidence" value="ECO:0007669"/>
    <property type="project" value="UniProtKB-KW"/>
</dbReference>
<keyword evidence="7" id="KW-0238">DNA-binding</keyword>
<evidence type="ECO:0000256" key="7">
    <source>
        <dbReference type="ARBA" id="ARBA00023125"/>
    </source>
</evidence>
<evidence type="ECO:0000256" key="5">
    <source>
        <dbReference type="ARBA" id="ARBA00023015"/>
    </source>
</evidence>
<dbReference type="Pfam" id="PF00309">
    <property type="entry name" value="Sigma54_AID"/>
    <property type="match status" value="1"/>
</dbReference>
<dbReference type="Pfam" id="PF04552">
    <property type="entry name" value="Sigma54_DBD"/>
    <property type="match status" value="1"/>
</dbReference>
<dbReference type="InterPro" id="IPR038709">
    <property type="entry name" value="RpoN_core-bd_sf"/>
</dbReference>
<sequence length="493" mass="55893">MSQKMSLNQVLAPQLQQSLNLLQAPMLELKAMVDEELQLNPVLEEQGALDAEARDMRESSEGEEPKVDLTEPPSDTQYDPTDESNVGEPIDDFQKEIDQLIELDQGWRDHFSSTNIPVRNLKQEDEKRQFMLDSLTTSQSLQDFLLEQARLSDFEEQQFKIAELIIGNIDDRGFLQSSVDELVFSSGRPSSEIQTVLEIVQAFHPPGVAARDLRECLMLQLERAEHVDSLEYRIVRDCMDELGRRRIREISKKVGEKVDAVQNAMECIGYLEPKPGREYMPETEQFVVPEIFISRGDNGEWKATSNNEYIPRLRISNAYKDLMAQAATSADVRDYIRDKIRSGKFLLKSILQRQSTILNIAQEILKRQGEFMDHGASELRPMTMSQVADAVGVHETTVSRAVSGKYVETPHGVLEMKYFFTSGLASKDGSSLANTSVKGMLSELVKKEDATKPLSDEDLVKAFTDKGIKIARRTVAKYRAELNILPSHLRRVY</sequence>
<evidence type="ECO:0000256" key="4">
    <source>
        <dbReference type="ARBA" id="ARBA00022695"/>
    </source>
</evidence>
<feature type="region of interest" description="Disordered" evidence="9">
    <location>
        <begin position="43"/>
        <end position="89"/>
    </location>
</feature>
<feature type="domain" description="RNA polymerase sigma factor 54 core-binding" evidence="11">
    <location>
        <begin position="135"/>
        <end position="319"/>
    </location>
</feature>
<dbReference type="PANTHER" id="PTHR32248:SF4">
    <property type="entry name" value="RNA POLYMERASE SIGMA-54 FACTOR"/>
    <property type="match status" value="1"/>
</dbReference>
<evidence type="ECO:0000256" key="6">
    <source>
        <dbReference type="ARBA" id="ARBA00023082"/>
    </source>
</evidence>
<keyword evidence="5" id="KW-0805">Transcription regulation</keyword>
<keyword evidence="3" id="KW-0808">Transferase</keyword>
<evidence type="ECO:0000259" key="10">
    <source>
        <dbReference type="Pfam" id="PF04552"/>
    </source>
</evidence>